<gene>
    <name evidence="1" type="ORF">DERF_010233</name>
</gene>
<reference evidence="1" key="1">
    <citation type="submission" date="2013-05" db="EMBL/GenBank/DDBJ databases">
        <authorList>
            <person name="Yim A.K.Y."/>
            <person name="Chan T.F."/>
            <person name="Ji K.M."/>
            <person name="Liu X.Y."/>
            <person name="Zhou J.W."/>
            <person name="Li R.Q."/>
            <person name="Yang K.Y."/>
            <person name="Li J."/>
            <person name="Li M."/>
            <person name="Law P.T.W."/>
            <person name="Wu Y.L."/>
            <person name="Cai Z.L."/>
            <person name="Qin H."/>
            <person name="Bao Y."/>
            <person name="Leung R.K.K."/>
            <person name="Ng P.K.S."/>
            <person name="Zou J."/>
            <person name="Zhong X.J."/>
            <person name="Ran P.X."/>
            <person name="Zhong N.S."/>
            <person name="Liu Z.G."/>
            <person name="Tsui S.K.W."/>
        </authorList>
    </citation>
    <scope>NUCLEOTIDE SEQUENCE</scope>
    <source>
        <strain evidence="1">Derf</strain>
        <tissue evidence="1">Whole organism</tissue>
    </source>
</reference>
<accession>A0A922L3C0</accession>
<evidence type="ECO:0000313" key="2">
    <source>
        <dbReference type="Proteomes" id="UP000790347"/>
    </source>
</evidence>
<proteinExistence type="predicted"/>
<comment type="caution">
    <text evidence="1">The sequence shown here is derived from an EMBL/GenBank/DDBJ whole genome shotgun (WGS) entry which is preliminary data.</text>
</comment>
<organism evidence="1 2">
    <name type="scientific">Dermatophagoides farinae</name>
    <name type="common">American house dust mite</name>
    <dbReference type="NCBI Taxonomy" id="6954"/>
    <lineage>
        <taxon>Eukaryota</taxon>
        <taxon>Metazoa</taxon>
        <taxon>Ecdysozoa</taxon>
        <taxon>Arthropoda</taxon>
        <taxon>Chelicerata</taxon>
        <taxon>Arachnida</taxon>
        <taxon>Acari</taxon>
        <taxon>Acariformes</taxon>
        <taxon>Sarcoptiformes</taxon>
        <taxon>Astigmata</taxon>
        <taxon>Psoroptidia</taxon>
        <taxon>Analgoidea</taxon>
        <taxon>Pyroglyphidae</taxon>
        <taxon>Dermatophagoidinae</taxon>
        <taxon>Dermatophagoides</taxon>
    </lineage>
</organism>
<dbReference type="AlphaFoldDB" id="A0A922L3C0"/>
<evidence type="ECO:0000313" key="1">
    <source>
        <dbReference type="EMBL" id="KAH9511806.1"/>
    </source>
</evidence>
<name>A0A922L3C0_DERFA</name>
<reference evidence="1" key="2">
    <citation type="journal article" date="2022" name="Res Sq">
        <title>Comparative Genomics Reveals Insights into the Divergent Evolution of Astigmatic Mites and Household Pest Adaptations.</title>
        <authorList>
            <person name="Xiong Q."/>
            <person name="Wan A.T.-Y."/>
            <person name="Liu X.-Y."/>
            <person name="Fung C.S.-H."/>
            <person name="Xiao X."/>
            <person name="Malainual N."/>
            <person name="Hou J."/>
            <person name="Wang L."/>
            <person name="Wang M."/>
            <person name="Yang K."/>
            <person name="Cui Y."/>
            <person name="Leung E."/>
            <person name="Nong W."/>
            <person name="Shin S.-K."/>
            <person name="Au S."/>
            <person name="Jeong K.Y."/>
            <person name="Chew F.T."/>
            <person name="Hui J."/>
            <person name="Leung T.F."/>
            <person name="Tungtrongchitr A."/>
            <person name="Zhong N."/>
            <person name="Liu Z."/>
            <person name="Tsui S."/>
        </authorList>
    </citation>
    <scope>NUCLEOTIDE SEQUENCE</scope>
    <source>
        <strain evidence="1">Derf</strain>
        <tissue evidence="1">Whole organism</tissue>
    </source>
</reference>
<dbReference type="EMBL" id="ASGP02000004">
    <property type="protein sequence ID" value="KAH9511806.1"/>
    <property type="molecule type" value="Genomic_DNA"/>
</dbReference>
<protein>
    <submittedName>
        <fullName evidence="1">Uncharacterized protein</fullName>
    </submittedName>
</protein>
<keyword evidence="2" id="KW-1185">Reference proteome</keyword>
<sequence length="87" mass="10056">MIFVRFYLCLEENSRSDNKEDFCDSLPVAPPPPPPPPPLPLLVAVLDCCCCCARNTQLLCNVRFQRSQVLHKILLWPIRLPLEMYEQ</sequence>
<dbReference type="Proteomes" id="UP000790347">
    <property type="component" value="Unassembled WGS sequence"/>
</dbReference>